<dbReference type="STRING" id="4795.A0A225WHW5"/>
<evidence type="ECO:0000313" key="3">
    <source>
        <dbReference type="Proteomes" id="UP000198211"/>
    </source>
</evidence>
<dbReference type="EMBL" id="NBNE01000904">
    <property type="protein sequence ID" value="OWZ16607.1"/>
    <property type="molecule type" value="Genomic_DNA"/>
</dbReference>
<dbReference type="InterPro" id="IPR012337">
    <property type="entry name" value="RNaseH-like_sf"/>
</dbReference>
<dbReference type="Gene3D" id="3.30.420.10">
    <property type="entry name" value="Ribonuclease H-like superfamily/Ribonuclease H"/>
    <property type="match status" value="1"/>
</dbReference>
<comment type="caution">
    <text evidence="2">The sequence shown here is derived from an EMBL/GenBank/DDBJ whole genome shotgun (WGS) entry which is preliminary data.</text>
</comment>
<reference evidence="3" key="1">
    <citation type="submission" date="2017-03" db="EMBL/GenBank/DDBJ databases">
        <title>Phytopthora megakarya and P. palmivora, two closely related causual agents of cacao black pod achieved similar genome size and gene model numbers by different mechanisms.</title>
        <authorList>
            <person name="Ali S."/>
            <person name="Shao J."/>
            <person name="Larry D.J."/>
            <person name="Kronmiller B."/>
            <person name="Shen D."/>
            <person name="Strem M.D."/>
            <person name="Melnick R.L."/>
            <person name="Guiltinan M.J."/>
            <person name="Tyler B.M."/>
            <person name="Meinhardt L.W."/>
            <person name="Bailey B.A."/>
        </authorList>
    </citation>
    <scope>NUCLEOTIDE SEQUENCE [LARGE SCALE GENOMIC DNA]</scope>
    <source>
        <strain evidence="3">zdho120</strain>
    </source>
</reference>
<dbReference type="InterPro" id="IPR036397">
    <property type="entry name" value="RNaseH_sf"/>
</dbReference>
<dbReference type="GO" id="GO:0015074">
    <property type="term" value="P:DNA integration"/>
    <property type="evidence" value="ECO:0007669"/>
    <property type="project" value="InterPro"/>
</dbReference>
<dbReference type="PANTHER" id="PTHR35046">
    <property type="entry name" value="ZINC KNUCKLE (CCHC-TYPE) FAMILY PROTEIN"/>
    <property type="match status" value="1"/>
</dbReference>
<dbReference type="SUPFAM" id="SSF53098">
    <property type="entry name" value="Ribonuclease H-like"/>
    <property type="match status" value="1"/>
</dbReference>
<dbReference type="PANTHER" id="PTHR35046:SF18">
    <property type="entry name" value="RNA-DIRECTED DNA POLYMERASE"/>
    <property type="match status" value="1"/>
</dbReference>
<organism evidence="2 3">
    <name type="scientific">Phytophthora megakarya</name>
    <dbReference type="NCBI Taxonomy" id="4795"/>
    <lineage>
        <taxon>Eukaryota</taxon>
        <taxon>Sar</taxon>
        <taxon>Stramenopiles</taxon>
        <taxon>Oomycota</taxon>
        <taxon>Peronosporomycetes</taxon>
        <taxon>Peronosporales</taxon>
        <taxon>Peronosporaceae</taxon>
        <taxon>Phytophthora</taxon>
    </lineage>
</organism>
<name>A0A225WHW5_9STRA</name>
<proteinExistence type="predicted"/>
<evidence type="ECO:0000259" key="1">
    <source>
        <dbReference type="PROSITE" id="PS50994"/>
    </source>
</evidence>
<gene>
    <name evidence="2" type="ORF">PHMEG_0009591</name>
</gene>
<dbReference type="OrthoDB" id="1938712at2759"/>
<feature type="domain" description="Integrase catalytic" evidence="1">
    <location>
        <begin position="53"/>
        <end position="135"/>
    </location>
</feature>
<dbReference type="Proteomes" id="UP000198211">
    <property type="component" value="Unassembled WGS sequence"/>
</dbReference>
<keyword evidence="3" id="KW-1185">Reference proteome</keyword>
<dbReference type="GO" id="GO:0003676">
    <property type="term" value="F:nucleic acid binding"/>
    <property type="evidence" value="ECO:0007669"/>
    <property type="project" value="InterPro"/>
</dbReference>
<accession>A0A225WHW5</accession>
<dbReference type="InterPro" id="IPR001584">
    <property type="entry name" value="Integrase_cat-core"/>
</dbReference>
<evidence type="ECO:0000313" key="2">
    <source>
        <dbReference type="EMBL" id="OWZ16607.1"/>
    </source>
</evidence>
<protein>
    <submittedName>
        <fullName evidence="2">Retrotransposable element</fullName>
    </submittedName>
</protein>
<sequence>MRNTILWEYHDMATAGHPGVEHLHKQVREYIATCESSQRNKRGTGIPPGHLHPLEIPTGRWASIGVDFVTSLPLIERKHDTILVIVDRLTRKVHFIPTVSTITAQGLANLFVEQYVKYHGLPVDIVSDRDSKFTS</sequence>
<dbReference type="AlphaFoldDB" id="A0A225WHW5"/>
<dbReference type="PROSITE" id="PS50994">
    <property type="entry name" value="INTEGRASE"/>
    <property type="match status" value="1"/>
</dbReference>